<dbReference type="InterPro" id="IPR036249">
    <property type="entry name" value="Thioredoxin-like_sf"/>
</dbReference>
<dbReference type="InterPro" id="IPR004045">
    <property type="entry name" value="Glutathione_S-Trfase_N"/>
</dbReference>
<dbReference type="PROSITE" id="PS50404">
    <property type="entry name" value="GST_NTER"/>
    <property type="match status" value="1"/>
</dbReference>
<name>A0A164ZSP7_9AGAM</name>
<dbReference type="InterPro" id="IPR058268">
    <property type="entry name" value="DUF7962"/>
</dbReference>
<protein>
    <recommendedName>
        <fullName evidence="1">GST N-terminal domain-containing protein</fullName>
    </recommendedName>
</protein>
<evidence type="ECO:0000313" key="2">
    <source>
        <dbReference type="EMBL" id="KZS98022.1"/>
    </source>
</evidence>
<dbReference type="InterPro" id="IPR036282">
    <property type="entry name" value="Glutathione-S-Trfase_C_sf"/>
</dbReference>
<dbReference type="SUPFAM" id="SSF52833">
    <property type="entry name" value="Thioredoxin-like"/>
    <property type="match status" value="1"/>
</dbReference>
<accession>A0A164ZSP7</accession>
<dbReference type="Gene3D" id="3.40.30.110">
    <property type="match status" value="1"/>
</dbReference>
<evidence type="ECO:0000259" key="1">
    <source>
        <dbReference type="PROSITE" id="PS50404"/>
    </source>
</evidence>
<dbReference type="PANTHER" id="PTHR12782">
    <property type="entry name" value="MICROSOMAL PROSTAGLANDIN E SYNTHASE-2"/>
    <property type="match status" value="1"/>
</dbReference>
<dbReference type="OrthoDB" id="202840at2759"/>
<dbReference type="STRING" id="1314777.A0A164ZSP7"/>
<dbReference type="GO" id="GO:0005739">
    <property type="term" value="C:mitochondrion"/>
    <property type="evidence" value="ECO:0007669"/>
    <property type="project" value="TreeGrafter"/>
</dbReference>
<dbReference type="EMBL" id="KV419396">
    <property type="protein sequence ID" value="KZS98022.1"/>
    <property type="molecule type" value="Genomic_DNA"/>
</dbReference>
<organism evidence="2 3">
    <name type="scientific">Sistotremastrum niveocremeum HHB9708</name>
    <dbReference type="NCBI Taxonomy" id="1314777"/>
    <lineage>
        <taxon>Eukaryota</taxon>
        <taxon>Fungi</taxon>
        <taxon>Dikarya</taxon>
        <taxon>Basidiomycota</taxon>
        <taxon>Agaricomycotina</taxon>
        <taxon>Agaricomycetes</taxon>
        <taxon>Sistotremastrales</taxon>
        <taxon>Sistotremastraceae</taxon>
        <taxon>Sertulicium</taxon>
        <taxon>Sertulicium niveocremeum</taxon>
    </lineage>
</organism>
<dbReference type="Pfam" id="PF13417">
    <property type="entry name" value="GST_N_3"/>
    <property type="match status" value="1"/>
</dbReference>
<dbReference type="Pfam" id="PF25907">
    <property type="entry name" value="DUF7962"/>
    <property type="match status" value="1"/>
</dbReference>
<proteinExistence type="predicted"/>
<sequence>MDPPVILYRYKASPFGSKISYVLTLKNIPHKTVEVPMALPRPEITDVLGLNYRRIPILTIGNDVWCDTSAIMSALEKRFPPAAGYGTIFPPRKGSDATDPGLQKAFAMFYADRPLFRLTSSTMPFDRFSKEFLKDRSAFNNRPIDPAKELEAQPTRHSLLSSHVALAEEQLADGREYYLDTVSPGLADISIYFNFSWITRNKGVNGILDAQKFPKFMAWFSRVKAYLAKKGSEGWGPSEKIDSQKAAQLILGSPYEPALDIVWDATEADRLKVMVGDAVAVTPDDTGSTHPTTGKLIGLDREEVVLEVRNARGILRVHFPRLNFTITSKATSKL</sequence>
<dbReference type="Proteomes" id="UP000076722">
    <property type="component" value="Unassembled WGS sequence"/>
</dbReference>
<keyword evidence="3" id="KW-1185">Reference proteome</keyword>
<dbReference type="Gene3D" id="1.20.1050.10">
    <property type="match status" value="1"/>
</dbReference>
<reference evidence="2 3" key="1">
    <citation type="journal article" date="2016" name="Mol. Biol. Evol.">
        <title>Comparative Genomics of Early-Diverging Mushroom-Forming Fungi Provides Insights into the Origins of Lignocellulose Decay Capabilities.</title>
        <authorList>
            <person name="Nagy L.G."/>
            <person name="Riley R."/>
            <person name="Tritt A."/>
            <person name="Adam C."/>
            <person name="Daum C."/>
            <person name="Floudas D."/>
            <person name="Sun H."/>
            <person name="Yadav J.S."/>
            <person name="Pangilinan J."/>
            <person name="Larsson K.H."/>
            <person name="Matsuura K."/>
            <person name="Barry K."/>
            <person name="Labutti K."/>
            <person name="Kuo R."/>
            <person name="Ohm R.A."/>
            <person name="Bhattacharya S.S."/>
            <person name="Shirouzu T."/>
            <person name="Yoshinaga Y."/>
            <person name="Martin F.M."/>
            <person name="Grigoriev I.V."/>
            <person name="Hibbett D.S."/>
        </authorList>
    </citation>
    <scope>NUCLEOTIDE SEQUENCE [LARGE SCALE GENOMIC DNA]</scope>
    <source>
        <strain evidence="2 3">HHB9708</strain>
    </source>
</reference>
<dbReference type="PANTHER" id="PTHR12782:SF5">
    <property type="entry name" value="PROSTAGLANDIN E SYNTHASE 2"/>
    <property type="match status" value="1"/>
</dbReference>
<gene>
    <name evidence="2" type="ORF">SISNIDRAFT_449645</name>
</gene>
<evidence type="ECO:0000313" key="3">
    <source>
        <dbReference type="Proteomes" id="UP000076722"/>
    </source>
</evidence>
<dbReference type="AlphaFoldDB" id="A0A164ZSP7"/>
<dbReference type="SUPFAM" id="SSF47616">
    <property type="entry name" value="GST C-terminal domain-like"/>
    <property type="match status" value="1"/>
</dbReference>
<feature type="domain" description="GST N-terminal" evidence="1">
    <location>
        <begin position="3"/>
        <end position="83"/>
    </location>
</feature>